<dbReference type="OMA" id="CTRENAR"/>
<evidence type="ECO:0000256" key="4">
    <source>
        <dbReference type="ARBA" id="ARBA00022737"/>
    </source>
</evidence>
<name>F9WE98_TRYCI</name>
<keyword evidence="6" id="KW-0862">Zinc</keyword>
<reference evidence="10" key="1">
    <citation type="submission" date="2011-07" db="EMBL/GenBank/DDBJ databases">
        <title>Divergent evolution of antigenic variation in African trypanosomes.</title>
        <authorList>
            <person name="Jackson A.P."/>
            <person name="Berry A."/>
            <person name="Allison H.C."/>
            <person name="Burton P."/>
            <person name="Anderson J."/>
            <person name="Aslett M."/>
            <person name="Brown R."/>
            <person name="Corton N."/>
            <person name="Harris D."/>
            <person name="Hauser H."/>
            <person name="Gamble J."/>
            <person name="Gilderthorp R."/>
            <person name="McQuillan J."/>
            <person name="Quail M.A."/>
            <person name="Sanders M."/>
            <person name="Van Tonder A."/>
            <person name="Ginger M.L."/>
            <person name="Donelson J.E."/>
            <person name="Field M.C."/>
            <person name="Barry J.D."/>
            <person name="Berriman M."/>
            <person name="Hertz-Fowler C."/>
        </authorList>
    </citation>
    <scope>NUCLEOTIDE SEQUENCE [LARGE SCALE GENOMIC DNA]</scope>
    <source>
        <strain evidence="10">IL3000</strain>
    </source>
</reference>
<dbReference type="EMBL" id="CAEQ01001963">
    <property type="protein sequence ID" value="CCD15604.1"/>
    <property type="molecule type" value="Genomic_DNA"/>
</dbReference>
<evidence type="ECO:0000256" key="7">
    <source>
        <dbReference type="ARBA" id="ARBA00022859"/>
    </source>
</evidence>
<evidence type="ECO:0000313" key="9">
    <source>
        <dbReference type="EMBL" id="CCD15604.1"/>
    </source>
</evidence>
<keyword evidence="7" id="KW-0391">Immunity</keyword>
<gene>
    <name evidence="9" type="ORF">TCIL3000_0_60900</name>
</gene>
<dbReference type="VEuPathDB" id="TriTrypDB:TcIL3000_0_60900"/>
<keyword evidence="3" id="KW-0479">Metal-binding</keyword>
<dbReference type="GO" id="GO:0002376">
    <property type="term" value="P:immune system process"/>
    <property type="evidence" value="ECO:0007669"/>
    <property type="project" value="UniProtKB-KW"/>
</dbReference>
<dbReference type="PROSITE" id="PS51981">
    <property type="entry name" value="ZF_RZ"/>
    <property type="match status" value="1"/>
</dbReference>
<proteinExistence type="predicted"/>
<evidence type="ECO:0000256" key="3">
    <source>
        <dbReference type="ARBA" id="ARBA00022723"/>
    </source>
</evidence>
<sequence>MSKCPEPCATLLDCGHQCKSRCHGDRSHPPCTYPCERTGKQCRPPRVCSHTCDKKCGTSCGACTVTVAYTYDDCGHTVELRCHQLENIPPCTVLCKLEASCQHFVNASCLQHKNGTAHKLCREKCGKPTDCYCDSGRCKRKCGHGGSCDCMQRAVIELPCGHLSPGFGCTTEKPPPCTAACEKTLYCGHRCSGCCGICEERKFHAHCMDGKRTLMCGHVGRMGCSDTTGFCKEPCKFSCGHGEGCADLPKRERHVCGQCPSRRCQEPCVWNCPHGGCNKMCWEPCEFVPRDEEAHGQGCWKRCQEKLPCGHQCCGLCGERCPTFCWECYASNSGEMVSLRERVETFVYERDEVCTGVPQSEGDEPPYLVEMRCCRKFIPARELYSCLESASNQEVRVHTCPLCRAAIIPNSFRHGGRLLKQRLDDVHTVLKRVREGVVQSRDASVKHAQDVVDHLSANDHGIPVKRFQSIINNTRMLLSQGQLRFKPAKQAPGLDYTNILASFKGKCSKLSVGDGWIGLLSYYLNVTEYVLCNLQREKETWENAHKLAHAAFTVVKLIESGVSISNDGGIYAEVRRFCWNNLRDMVPDVSCLARSLPSAEATQEVNEFLQRAEWTDILCALPESVTLEEIPSQDIEEAKRFAQKGVRPGEEARAKSLEGRLKNIVTVDTLKNVASIIGLTGGHWYKCPNGHFYVVGECGNPAVSGRCPECGEGIGGVNYVSHRGNTHVGVFR</sequence>
<dbReference type="SMART" id="SM00438">
    <property type="entry name" value="ZnF_NFX"/>
    <property type="match status" value="4"/>
</dbReference>
<evidence type="ECO:0000256" key="6">
    <source>
        <dbReference type="ARBA" id="ARBA00022833"/>
    </source>
</evidence>
<dbReference type="Pfam" id="PF20173">
    <property type="entry name" value="ZnF_RZ-type"/>
    <property type="match status" value="1"/>
</dbReference>
<dbReference type="GO" id="GO:0005737">
    <property type="term" value="C:cytoplasm"/>
    <property type="evidence" value="ECO:0007669"/>
    <property type="project" value="UniProtKB-SubCell"/>
</dbReference>
<dbReference type="GO" id="GO:0005634">
    <property type="term" value="C:nucleus"/>
    <property type="evidence" value="ECO:0007669"/>
    <property type="project" value="InterPro"/>
</dbReference>
<keyword evidence="4" id="KW-0677">Repeat</keyword>
<dbReference type="Proteomes" id="UP000000702">
    <property type="component" value="Unassembled WGS sequence"/>
</dbReference>
<dbReference type="InterPro" id="IPR000967">
    <property type="entry name" value="Znf_NFX1"/>
</dbReference>
<keyword evidence="2" id="KW-0963">Cytoplasm</keyword>
<evidence type="ECO:0000256" key="2">
    <source>
        <dbReference type="ARBA" id="ARBA00022490"/>
    </source>
</evidence>
<evidence type="ECO:0000259" key="8">
    <source>
        <dbReference type="PROSITE" id="PS51981"/>
    </source>
</evidence>
<evidence type="ECO:0000256" key="5">
    <source>
        <dbReference type="ARBA" id="ARBA00022771"/>
    </source>
</evidence>
<keyword evidence="5" id="KW-0863">Zinc-finger</keyword>
<dbReference type="InterPro" id="IPR046439">
    <property type="entry name" value="ZF_RZ_dom"/>
</dbReference>
<keyword evidence="10" id="KW-1185">Reference proteome</keyword>
<comment type="caution">
    <text evidence="9">The sequence shown here is derived from an EMBL/GenBank/DDBJ whole genome shotgun (WGS) entry which is preliminary data.</text>
</comment>
<evidence type="ECO:0000313" key="10">
    <source>
        <dbReference type="Proteomes" id="UP000000702"/>
    </source>
</evidence>
<dbReference type="GO" id="GO:0008270">
    <property type="term" value="F:zinc ion binding"/>
    <property type="evidence" value="ECO:0007669"/>
    <property type="project" value="UniProtKB-KW"/>
</dbReference>
<comment type="subcellular location">
    <subcellularLocation>
        <location evidence="1">Cytoplasm</location>
    </subcellularLocation>
</comment>
<protein>
    <submittedName>
        <fullName evidence="9">WGS project CAEQ00000000 data, annotated contig 2449</fullName>
    </submittedName>
</protein>
<evidence type="ECO:0000256" key="1">
    <source>
        <dbReference type="ARBA" id="ARBA00004496"/>
    </source>
</evidence>
<organism evidence="9 10">
    <name type="scientific">Trypanosoma congolense (strain IL3000)</name>
    <dbReference type="NCBI Taxonomy" id="1068625"/>
    <lineage>
        <taxon>Eukaryota</taxon>
        <taxon>Discoba</taxon>
        <taxon>Euglenozoa</taxon>
        <taxon>Kinetoplastea</taxon>
        <taxon>Metakinetoplastina</taxon>
        <taxon>Trypanosomatida</taxon>
        <taxon>Trypanosomatidae</taxon>
        <taxon>Trypanosoma</taxon>
        <taxon>Nannomonas</taxon>
    </lineage>
</organism>
<accession>F9WE98</accession>
<dbReference type="AlphaFoldDB" id="F9WE98"/>
<feature type="domain" description="RZ-type" evidence="8">
    <location>
        <begin position="665"/>
        <end position="732"/>
    </location>
</feature>
<reference evidence="9 10" key="2">
    <citation type="journal article" date="2012" name="Proc. Natl. Acad. Sci. U.S.A.">
        <title>Antigenic diversity is generated by distinct evolutionary mechanisms in African trypanosome species.</title>
        <authorList>
            <person name="Jackson A.P."/>
            <person name="Berry A."/>
            <person name="Aslett M."/>
            <person name="Allison H.C."/>
            <person name="Burton P."/>
            <person name="Vavrova-Anderson J."/>
            <person name="Brown R."/>
            <person name="Browne H."/>
            <person name="Corton N."/>
            <person name="Hauser H."/>
            <person name="Gamble J."/>
            <person name="Gilderthorp R."/>
            <person name="Marcello L."/>
            <person name="McQuillan J."/>
            <person name="Otto T.D."/>
            <person name="Quail M.A."/>
            <person name="Sanders M.J."/>
            <person name="van Tonder A."/>
            <person name="Ginger M.L."/>
            <person name="Field M.C."/>
            <person name="Barry J.D."/>
            <person name="Hertz-Fowler C."/>
            <person name="Berriman M."/>
        </authorList>
    </citation>
    <scope>NUCLEOTIDE SEQUENCE [LARGE SCALE GENOMIC DNA]</scope>
    <source>
        <strain evidence="9 10">IL3000</strain>
    </source>
</reference>